<dbReference type="InterPro" id="IPR004274">
    <property type="entry name" value="FCP1_dom"/>
</dbReference>
<sequence length="443" mass="50002">MAPAVANLSISFKKSDNNNVNFLLAPVTDLYKDKKCVVIDLDETLVHSSFQPVKNADFIIPVEIDGTIHQYADPVTDLLDKWNVFQARLFRESCVFHRGNYVKDLSRLGRDLNRVVIIDNSPMSYLFHPKNAVPVMSWFDDPSDRELLNLIPFFENLATTRDSVYMFLNQSRQSAAFNSASLRTIEAVSLVTQQATLTNQQATFHPTSNEEIAPLNDTFSPAPVVVVIDDVDAVAAAAGFNVADSAEKVAVVCNGDAGSKECNDVIDGVRSHPLHKGDGDQQQQQPPPQQQQQMKLQQPQIKVQSAEQLKQQQQHHQERQQNKAILRQNHLQQQQHSLPQPALKVLFCCSNRNCSNDSNKNITTHNNKRAQQTINNKNFNGLHHSNNNNNSSSNNNNNSYIFHYINSLQIKYNNNNITLNSQQHQQLQHKRQHYRHVASLSAA</sequence>
<evidence type="ECO:0000313" key="4">
    <source>
        <dbReference type="EMBL" id="ESN90701.1"/>
    </source>
</evidence>
<evidence type="ECO:0000256" key="1">
    <source>
        <dbReference type="RuleBase" id="RU365079"/>
    </source>
</evidence>
<dbReference type="STRING" id="6412.T1EY35"/>
<comment type="similarity">
    <text evidence="1">Belongs to the TIM50 family.</text>
</comment>
<dbReference type="CTD" id="20201485"/>
<dbReference type="SMART" id="SM00577">
    <property type="entry name" value="CPDc"/>
    <property type="match status" value="1"/>
</dbReference>
<dbReference type="PROSITE" id="PS50969">
    <property type="entry name" value="FCP1"/>
    <property type="match status" value="1"/>
</dbReference>
<feature type="compositionally biased region" description="Low complexity" evidence="2">
    <location>
        <begin position="290"/>
        <end position="314"/>
    </location>
</feature>
<dbReference type="SUPFAM" id="SSF56784">
    <property type="entry name" value="HAD-like"/>
    <property type="match status" value="1"/>
</dbReference>
<feature type="compositionally biased region" description="Basic and acidic residues" evidence="2">
    <location>
        <begin position="267"/>
        <end position="279"/>
    </location>
</feature>
<keyword evidence="1" id="KW-0813">Transport</keyword>
<evidence type="ECO:0000313" key="6">
    <source>
        <dbReference type="Proteomes" id="UP000015101"/>
    </source>
</evidence>
<dbReference type="InterPro" id="IPR050365">
    <property type="entry name" value="TIM50"/>
</dbReference>
<reference evidence="5" key="3">
    <citation type="submission" date="2015-06" db="UniProtKB">
        <authorList>
            <consortium name="EnsemblMetazoa"/>
        </authorList>
    </citation>
    <scope>IDENTIFICATION</scope>
</reference>
<dbReference type="InterPro" id="IPR023214">
    <property type="entry name" value="HAD_sf"/>
</dbReference>
<keyword evidence="1" id="KW-0811">Translocation</keyword>
<keyword evidence="1" id="KW-0653">Protein transport</keyword>
<dbReference type="EnsemblMetazoa" id="HelroT166405">
    <property type="protein sequence ID" value="HelroP166405"/>
    <property type="gene ID" value="HelroG166405"/>
</dbReference>
<proteinExistence type="inferred from homology"/>
<dbReference type="GO" id="GO:0005744">
    <property type="term" value="C:TIM23 mitochondrial import inner membrane translocase complex"/>
    <property type="evidence" value="ECO:0007669"/>
    <property type="project" value="UniProtKB-UniRule"/>
</dbReference>
<accession>T1EY35</accession>
<comment type="subcellular location">
    <subcellularLocation>
        <location evidence="1">Mitochondrion inner membrane</location>
        <topology evidence="1">Single-pass membrane protein</topology>
    </subcellularLocation>
</comment>
<organism evidence="5 6">
    <name type="scientific">Helobdella robusta</name>
    <name type="common">Californian leech</name>
    <dbReference type="NCBI Taxonomy" id="6412"/>
    <lineage>
        <taxon>Eukaryota</taxon>
        <taxon>Metazoa</taxon>
        <taxon>Spiralia</taxon>
        <taxon>Lophotrochozoa</taxon>
        <taxon>Annelida</taxon>
        <taxon>Clitellata</taxon>
        <taxon>Hirudinea</taxon>
        <taxon>Rhynchobdellida</taxon>
        <taxon>Glossiphoniidae</taxon>
        <taxon>Helobdella</taxon>
    </lineage>
</organism>
<dbReference type="PANTHER" id="PTHR12210">
    <property type="entry name" value="DULLARD PROTEIN PHOSPHATASE"/>
    <property type="match status" value="1"/>
</dbReference>
<evidence type="ECO:0000259" key="3">
    <source>
        <dbReference type="PROSITE" id="PS50969"/>
    </source>
</evidence>
<comment type="subunit">
    <text evidence="1">Component of the TIM23 complex.</text>
</comment>
<dbReference type="InterPro" id="IPR036412">
    <property type="entry name" value="HAD-like_sf"/>
</dbReference>
<comment type="function">
    <text evidence="1">Essential component of the TIM23 complex, a complex that mediates the translocation of transit peptide-containing proteins across the mitochondrial inner membrane.</text>
</comment>
<dbReference type="GO" id="GO:0015031">
    <property type="term" value="P:protein transport"/>
    <property type="evidence" value="ECO:0007669"/>
    <property type="project" value="UniProtKB-KW"/>
</dbReference>
<keyword evidence="1" id="KW-0496">Mitochondrion</keyword>
<reference evidence="6" key="1">
    <citation type="submission" date="2012-12" db="EMBL/GenBank/DDBJ databases">
        <authorList>
            <person name="Hellsten U."/>
            <person name="Grimwood J."/>
            <person name="Chapman J.A."/>
            <person name="Shapiro H."/>
            <person name="Aerts A."/>
            <person name="Otillar R.P."/>
            <person name="Terry A.Y."/>
            <person name="Boore J.L."/>
            <person name="Simakov O."/>
            <person name="Marletaz F."/>
            <person name="Cho S.-J."/>
            <person name="Edsinger-Gonzales E."/>
            <person name="Havlak P."/>
            <person name="Kuo D.-H."/>
            <person name="Larsson T."/>
            <person name="Lv J."/>
            <person name="Arendt D."/>
            <person name="Savage R."/>
            <person name="Osoegawa K."/>
            <person name="de Jong P."/>
            <person name="Lindberg D.R."/>
            <person name="Seaver E.C."/>
            <person name="Weisblat D.A."/>
            <person name="Putnam N.H."/>
            <person name="Grigoriev I.V."/>
            <person name="Rokhsar D.S."/>
        </authorList>
    </citation>
    <scope>NUCLEOTIDE SEQUENCE</scope>
</reference>
<dbReference type="KEGG" id="hro:HELRODRAFT_166405"/>
<dbReference type="Proteomes" id="UP000015101">
    <property type="component" value="Unassembled WGS sequence"/>
</dbReference>
<keyword evidence="6" id="KW-1185">Reference proteome</keyword>
<dbReference type="OrthoDB" id="277011at2759"/>
<dbReference type="InParanoid" id="T1EY35"/>
<dbReference type="EMBL" id="AMQM01002368">
    <property type="status" value="NOT_ANNOTATED_CDS"/>
    <property type="molecule type" value="Genomic_DNA"/>
</dbReference>
<name>T1EY35_HELRO</name>
<dbReference type="GO" id="GO:0008420">
    <property type="term" value="F:RNA polymerase II CTD heptapeptide repeat phosphatase activity"/>
    <property type="evidence" value="ECO:0000318"/>
    <property type="project" value="GO_Central"/>
</dbReference>
<dbReference type="Pfam" id="PF03031">
    <property type="entry name" value="NIF"/>
    <property type="match status" value="2"/>
</dbReference>
<evidence type="ECO:0000256" key="2">
    <source>
        <dbReference type="SAM" id="MobiDB-lite"/>
    </source>
</evidence>
<dbReference type="AlphaFoldDB" id="T1EY35"/>
<feature type="region of interest" description="Disordered" evidence="2">
    <location>
        <begin position="267"/>
        <end position="321"/>
    </location>
</feature>
<protein>
    <recommendedName>
        <fullName evidence="1">Mitochondrial import inner membrane translocase subunit TIM50</fullName>
    </recommendedName>
</protein>
<feature type="domain" description="FCP1 homology" evidence="3">
    <location>
        <begin position="1"/>
        <end position="157"/>
    </location>
</feature>
<dbReference type="Gene3D" id="3.40.50.1000">
    <property type="entry name" value="HAD superfamily/HAD-like"/>
    <property type="match status" value="2"/>
</dbReference>
<dbReference type="HOGENOM" id="CLU_618614_0_0_1"/>
<dbReference type="GeneID" id="20201485"/>
<gene>
    <name evidence="5" type="primary">20201485</name>
    <name evidence="4" type="ORF">HELRODRAFT_166405</name>
</gene>
<evidence type="ECO:0000313" key="5">
    <source>
        <dbReference type="EnsemblMetazoa" id="HelroP166405"/>
    </source>
</evidence>
<dbReference type="CDD" id="cd07521">
    <property type="entry name" value="HAD_FCP1-like"/>
    <property type="match status" value="1"/>
</dbReference>
<dbReference type="eggNOG" id="KOG1605">
    <property type="taxonomic scope" value="Eukaryota"/>
</dbReference>
<dbReference type="RefSeq" id="XP_009031584.1">
    <property type="nucleotide sequence ID" value="XM_009033336.1"/>
</dbReference>
<reference evidence="4 6" key="2">
    <citation type="journal article" date="2013" name="Nature">
        <title>Insights into bilaterian evolution from three spiralian genomes.</title>
        <authorList>
            <person name="Simakov O."/>
            <person name="Marletaz F."/>
            <person name="Cho S.J."/>
            <person name="Edsinger-Gonzales E."/>
            <person name="Havlak P."/>
            <person name="Hellsten U."/>
            <person name="Kuo D.H."/>
            <person name="Larsson T."/>
            <person name="Lv J."/>
            <person name="Arendt D."/>
            <person name="Savage R."/>
            <person name="Osoegawa K."/>
            <person name="de Jong P."/>
            <person name="Grimwood J."/>
            <person name="Chapman J.A."/>
            <person name="Shapiro H."/>
            <person name="Aerts A."/>
            <person name="Otillar R.P."/>
            <person name="Terry A.Y."/>
            <person name="Boore J.L."/>
            <person name="Grigoriev I.V."/>
            <person name="Lindberg D.R."/>
            <person name="Seaver E.C."/>
            <person name="Weisblat D.A."/>
            <person name="Putnam N.H."/>
            <person name="Rokhsar D.S."/>
        </authorList>
    </citation>
    <scope>NUCLEOTIDE SEQUENCE</scope>
</reference>
<keyword evidence="1" id="KW-0809">Transit peptide</keyword>
<dbReference type="EMBL" id="KB097753">
    <property type="protein sequence ID" value="ESN90701.1"/>
    <property type="molecule type" value="Genomic_DNA"/>
</dbReference>